<dbReference type="Pfam" id="PF06992">
    <property type="entry name" value="Phage_lambda_P"/>
    <property type="match status" value="1"/>
</dbReference>
<reference evidence="2 3" key="1">
    <citation type="submission" date="2024-04" db="EMBL/GenBank/DDBJ databases">
        <title>Draft genome sequence of Sessilibacter corallicola NBRC 116591.</title>
        <authorList>
            <person name="Miyakawa T."/>
            <person name="Kusuya Y."/>
            <person name="Miura T."/>
        </authorList>
    </citation>
    <scope>NUCLEOTIDE SEQUENCE [LARGE SCALE GENOMIC DNA]</scope>
    <source>
        <strain evidence="2 3">KU-00831-HH</strain>
    </source>
</reference>
<protein>
    <recommendedName>
        <fullName evidence="4">Replicative helicase inhibitor G39P N-terminal domain-containing protein</fullName>
    </recommendedName>
</protein>
<evidence type="ECO:0000256" key="1">
    <source>
        <dbReference type="SAM" id="MobiDB-lite"/>
    </source>
</evidence>
<name>A0ABQ0A8W3_9GAMM</name>
<comment type="caution">
    <text evidence="2">The sequence shown here is derived from an EMBL/GenBank/DDBJ whole genome shotgun (WGS) entry which is preliminary data.</text>
</comment>
<evidence type="ECO:0008006" key="4">
    <source>
        <dbReference type="Google" id="ProtNLM"/>
    </source>
</evidence>
<gene>
    <name evidence="2" type="ORF">NBRC116591_19050</name>
</gene>
<dbReference type="EMBL" id="BAABWN010000005">
    <property type="protein sequence ID" value="GAA6168094.1"/>
    <property type="molecule type" value="Genomic_DNA"/>
</dbReference>
<proteinExistence type="predicted"/>
<organism evidence="2 3">
    <name type="scientific">Sessilibacter corallicola</name>
    <dbReference type="NCBI Taxonomy" id="2904075"/>
    <lineage>
        <taxon>Bacteria</taxon>
        <taxon>Pseudomonadati</taxon>
        <taxon>Pseudomonadota</taxon>
        <taxon>Gammaproteobacteria</taxon>
        <taxon>Cellvibrionales</taxon>
        <taxon>Cellvibrionaceae</taxon>
        <taxon>Sessilibacter</taxon>
    </lineage>
</organism>
<evidence type="ECO:0000313" key="2">
    <source>
        <dbReference type="EMBL" id="GAA6168094.1"/>
    </source>
</evidence>
<evidence type="ECO:0000313" key="3">
    <source>
        <dbReference type="Proteomes" id="UP001465153"/>
    </source>
</evidence>
<accession>A0ABQ0A8W3</accession>
<dbReference type="InterPro" id="IPR009731">
    <property type="entry name" value="P-like"/>
</dbReference>
<sequence>MAMKDSNQVIQNAAQEMSRLKKTSPTAAGPTETPSRHDYASTHRDEMIDAINQVFGIFKINYQNLYYAAFRDQELEIQAKRLWLESLKHFDPNTILAATKAIVLESEYLPTLSRMLEQCERSGGEILPEPRAAYVEACQAPSPKATHPWSHPAVYYAGLASDWFFLSSTPETSALPVFKKHYRDVCERVRNGEQLEMPKLKELPKPDQVQLSKEENQARLAKLRKDLNL</sequence>
<feature type="region of interest" description="Disordered" evidence="1">
    <location>
        <begin position="16"/>
        <end position="39"/>
    </location>
</feature>
<dbReference type="Proteomes" id="UP001465153">
    <property type="component" value="Unassembled WGS sequence"/>
</dbReference>
<keyword evidence="3" id="KW-1185">Reference proteome</keyword>